<proteinExistence type="predicted"/>
<gene>
    <name evidence="2" type="ORF">D1164_10775</name>
</gene>
<dbReference type="Proteomes" id="UP000266441">
    <property type="component" value="Unassembled WGS sequence"/>
</dbReference>
<organism evidence="2 3">
    <name type="scientific">Mariniphaga sediminis</name>
    <dbReference type="NCBI Taxonomy" id="1628158"/>
    <lineage>
        <taxon>Bacteria</taxon>
        <taxon>Pseudomonadati</taxon>
        <taxon>Bacteroidota</taxon>
        <taxon>Bacteroidia</taxon>
        <taxon>Marinilabiliales</taxon>
        <taxon>Prolixibacteraceae</taxon>
        <taxon>Mariniphaga</taxon>
    </lineage>
</organism>
<accession>A0A399CZI2</accession>
<dbReference type="InterPro" id="IPR002589">
    <property type="entry name" value="Macro_dom"/>
</dbReference>
<dbReference type="InterPro" id="IPR043472">
    <property type="entry name" value="Macro_dom-like"/>
</dbReference>
<dbReference type="PROSITE" id="PS51154">
    <property type="entry name" value="MACRO"/>
    <property type="match status" value="1"/>
</dbReference>
<dbReference type="SUPFAM" id="SSF52949">
    <property type="entry name" value="Macro domain-like"/>
    <property type="match status" value="1"/>
</dbReference>
<comment type="caution">
    <text evidence="2">The sequence shown here is derived from an EMBL/GenBank/DDBJ whole genome shotgun (WGS) entry which is preliminary data.</text>
</comment>
<evidence type="ECO:0000313" key="2">
    <source>
        <dbReference type="EMBL" id="RIH65064.1"/>
    </source>
</evidence>
<dbReference type="Pfam" id="PF01661">
    <property type="entry name" value="Macro"/>
    <property type="match status" value="1"/>
</dbReference>
<dbReference type="RefSeq" id="WP_119349989.1">
    <property type="nucleotide sequence ID" value="NZ_QWET01000007.1"/>
</dbReference>
<dbReference type="Gene3D" id="3.40.220.10">
    <property type="entry name" value="Leucine Aminopeptidase, subunit E, domain 1"/>
    <property type="match status" value="1"/>
</dbReference>
<protein>
    <submittedName>
        <fullName evidence="2">Macro domain-containing protein</fullName>
    </submittedName>
</protein>
<dbReference type="OrthoDB" id="6194521at2"/>
<keyword evidence="3" id="KW-1185">Reference proteome</keyword>
<dbReference type="SMART" id="SM00506">
    <property type="entry name" value="A1pp"/>
    <property type="match status" value="1"/>
</dbReference>
<name>A0A399CZI2_9BACT</name>
<dbReference type="AlphaFoldDB" id="A0A399CZI2"/>
<feature type="domain" description="Macro" evidence="1">
    <location>
        <begin position="1"/>
        <end position="176"/>
    </location>
</feature>
<dbReference type="PANTHER" id="PTHR11106:SF27">
    <property type="entry name" value="MACRO DOMAIN-CONTAINING PROTEIN"/>
    <property type="match status" value="1"/>
</dbReference>
<reference evidence="2 3" key="1">
    <citation type="journal article" date="2015" name="Int. J. Syst. Evol. Microbiol.">
        <title>Mariniphaga sediminis sp. nov., isolated from coastal sediment.</title>
        <authorList>
            <person name="Wang F.Q."/>
            <person name="Shen Q.Y."/>
            <person name="Chen G.J."/>
            <person name="Du Z.J."/>
        </authorList>
    </citation>
    <scope>NUCLEOTIDE SEQUENCE [LARGE SCALE GENOMIC DNA]</scope>
    <source>
        <strain evidence="2 3">SY21</strain>
    </source>
</reference>
<dbReference type="PANTHER" id="PTHR11106">
    <property type="entry name" value="GANGLIOSIDE INDUCED DIFFERENTIATION ASSOCIATED PROTEIN 2-RELATED"/>
    <property type="match status" value="1"/>
</dbReference>
<evidence type="ECO:0000259" key="1">
    <source>
        <dbReference type="PROSITE" id="PS51154"/>
    </source>
</evidence>
<evidence type="ECO:0000313" key="3">
    <source>
        <dbReference type="Proteomes" id="UP000266441"/>
    </source>
</evidence>
<sequence length="177" mass="19069">MKKLVGNIQLEAVQGDIANQPEMTAIVNAANAQLMTGGGVAGAIHRTAGPGLAEECRPMAPIRPGEAVISGAHNLPNQYVIHCLGPVYGMDKPENLILSDCYRNVLLLAEEKKIDSVAFPAISTGAFGYPLEAATDIALQTVLETIPGLENVKHIRFVLFGDFDFEVYVERLRRIKG</sequence>
<dbReference type="EMBL" id="QWET01000007">
    <property type="protein sequence ID" value="RIH65064.1"/>
    <property type="molecule type" value="Genomic_DNA"/>
</dbReference>